<sequence>MASGGLVRLWNEWAMQIMVIVSFLLQILLLALGGTRRHSSSSVVRLTLWLCYLMADSTAIYSLGHLSVAAGSGKHQLVAFWAPFLLLHLGGPDNITAFSLEDNKLWLRHLQTLVLQVLGAAYVVYKYMVGGGTWLLLASISIFVAGLVKYGERIWALRCGNISNIRIRPNNGQSDPEAGRDDAGPLLLQNMSDQDILVQAHSHFDVCVGIFNNAPQARQHGPTNGNAYRQPQVIQYKFAEMVLSLLYDILYTKASVLLTWHGICIHFIPPLGTATALLLFQINIMAPREIAYDRVDVIISYVLLVGAMVLDIISLCRIVLSCWTFFFLNSRPGRGWWWLLQVVSSLRQLVQCETSKRLWKGSIGQHDLFHLCAHHREGIRGRLAMKMGFQDSWNKMHFSETFLPTGFLNVEDLKEIVLGWLDWYSQRHLDYNYRDSYILQTLKNCTEQTDPDMSQIEMEERILVWHIATTVYIWKTKAEDEDKLVQKMTEAANVLSNYMMFLLVVKPDMLPGFTTHNPYKAACNFMDNLWSTNPVMVSASTSWNPCQIIKGWLFQHEGPNGSSIPEREKLLQMLVSEYTHQPTKRVEILDEFSERGQETVYKGLKLAEQMEMVEDDEFATRHDTLDLIVSMWVGLMWHVGEHISRDSHAKELSNGGEFITILWLLARYRDHMLFGTIPPHPRPPSSSDSD</sequence>
<dbReference type="AlphaFoldDB" id="A0ABC9AQT8"/>
<feature type="transmembrane region" description="Helical" evidence="1">
    <location>
        <begin position="263"/>
        <end position="286"/>
    </location>
</feature>
<dbReference type="InterPro" id="IPR007658">
    <property type="entry name" value="DUF594"/>
</dbReference>
<keyword evidence="1" id="KW-0472">Membrane</keyword>
<reference evidence="3" key="1">
    <citation type="submission" date="2024-10" db="EMBL/GenBank/DDBJ databases">
        <authorList>
            <person name="Ryan C."/>
        </authorList>
    </citation>
    <scope>NUCLEOTIDE SEQUENCE [LARGE SCALE GENOMIC DNA]</scope>
</reference>
<protein>
    <recommendedName>
        <fullName evidence="2">DUF4220 domain-containing protein</fullName>
    </recommendedName>
</protein>
<keyword evidence="1" id="KW-1133">Transmembrane helix</keyword>
<feature type="domain" description="DUF4220" evidence="2">
    <location>
        <begin position="49"/>
        <end position="370"/>
    </location>
</feature>
<dbReference type="Pfam" id="PF13968">
    <property type="entry name" value="DUF4220"/>
    <property type="match status" value="1"/>
</dbReference>
<name>A0ABC9AQT8_9POAL</name>
<feature type="transmembrane region" description="Helical" evidence="1">
    <location>
        <begin position="46"/>
        <end position="66"/>
    </location>
</feature>
<dbReference type="Pfam" id="PF04578">
    <property type="entry name" value="DUF594"/>
    <property type="match status" value="1"/>
</dbReference>
<accession>A0ABC9AQT8</accession>
<dbReference type="PANTHER" id="PTHR31325">
    <property type="entry name" value="OS01G0798800 PROTEIN-RELATED"/>
    <property type="match status" value="1"/>
</dbReference>
<dbReference type="InterPro" id="IPR025315">
    <property type="entry name" value="DUF4220"/>
</dbReference>
<evidence type="ECO:0000313" key="4">
    <source>
        <dbReference type="Proteomes" id="UP001497457"/>
    </source>
</evidence>
<proteinExistence type="predicted"/>
<keyword evidence="1" id="KW-0812">Transmembrane</keyword>
<feature type="transmembrane region" description="Helical" evidence="1">
    <location>
        <begin position="131"/>
        <end position="148"/>
    </location>
</feature>
<evidence type="ECO:0000259" key="2">
    <source>
        <dbReference type="Pfam" id="PF13968"/>
    </source>
</evidence>
<organism evidence="3 4">
    <name type="scientific">Urochloa decumbens</name>
    <dbReference type="NCBI Taxonomy" id="240449"/>
    <lineage>
        <taxon>Eukaryota</taxon>
        <taxon>Viridiplantae</taxon>
        <taxon>Streptophyta</taxon>
        <taxon>Embryophyta</taxon>
        <taxon>Tracheophyta</taxon>
        <taxon>Spermatophyta</taxon>
        <taxon>Magnoliopsida</taxon>
        <taxon>Liliopsida</taxon>
        <taxon>Poales</taxon>
        <taxon>Poaceae</taxon>
        <taxon>PACMAD clade</taxon>
        <taxon>Panicoideae</taxon>
        <taxon>Panicodae</taxon>
        <taxon>Paniceae</taxon>
        <taxon>Melinidinae</taxon>
        <taxon>Urochloa</taxon>
    </lineage>
</organism>
<feature type="transmembrane region" description="Helical" evidence="1">
    <location>
        <begin position="298"/>
        <end position="328"/>
    </location>
</feature>
<dbReference type="Proteomes" id="UP001497457">
    <property type="component" value="Chromosome 22rd"/>
</dbReference>
<feature type="transmembrane region" description="Helical" evidence="1">
    <location>
        <begin position="78"/>
        <end position="98"/>
    </location>
</feature>
<evidence type="ECO:0000256" key="1">
    <source>
        <dbReference type="SAM" id="Phobius"/>
    </source>
</evidence>
<feature type="transmembrane region" description="Helical" evidence="1">
    <location>
        <begin position="13"/>
        <end position="34"/>
    </location>
</feature>
<dbReference type="EMBL" id="OZ075132">
    <property type="protein sequence ID" value="CAL4983961.1"/>
    <property type="molecule type" value="Genomic_DNA"/>
</dbReference>
<keyword evidence="4" id="KW-1185">Reference proteome</keyword>
<evidence type="ECO:0000313" key="3">
    <source>
        <dbReference type="EMBL" id="CAL4983961.1"/>
    </source>
</evidence>
<gene>
    <name evidence="3" type="ORF">URODEC1_LOCUS57287</name>
</gene>